<proteinExistence type="predicted"/>
<organism evidence="1">
    <name type="scientific">freshwater metagenome</name>
    <dbReference type="NCBI Taxonomy" id="449393"/>
    <lineage>
        <taxon>unclassified sequences</taxon>
        <taxon>metagenomes</taxon>
        <taxon>ecological metagenomes</taxon>
    </lineage>
</organism>
<protein>
    <submittedName>
        <fullName evidence="1">Unannotated protein</fullName>
    </submittedName>
</protein>
<name>A0A6J7HN68_9ZZZZ</name>
<dbReference type="EMBL" id="CAFBMQ010000249">
    <property type="protein sequence ID" value="CAB4922647.1"/>
    <property type="molecule type" value="Genomic_DNA"/>
</dbReference>
<reference evidence="1" key="1">
    <citation type="submission" date="2020-05" db="EMBL/GenBank/DDBJ databases">
        <authorList>
            <person name="Chiriac C."/>
            <person name="Salcher M."/>
            <person name="Ghai R."/>
            <person name="Kavagutti S V."/>
        </authorList>
    </citation>
    <scope>NUCLEOTIDE SEQUENCE</scope>
</reference>
<gene>
    <name evidence="1" type="ORF">UFOPK3609_01479</name>
</gene>
<sequence>MCWSNTTSVNPTVCFTFSSAASAVGPSLLGRVKEMSASLVAAVDTFCTIMSMLISASASTRNSWAASPGRYGTP</sequence>
<dbReference type="AlphaFoldDB" id="A0A6J7HN68"/>
<evidence type="ECO:0000313" key="1">
    <source>
        <dbReference type="EMBL" id="CAB4922647.1"/>
    </source>
</evidence>
<accession>A0A6J7HN68</accession>